<name>A0ABR0FAL6_9PEZI</name>
<evidence type="ECO:0000256" key="1">
    <source>
        <dbReference type="SAM" id="MobiDB-lite"/>
    </source>
</evidence>
<dbReference type="GeneID" id="87900375"/>
<evidence type="ECO:0008006" key="4">
    <source>
        <dbReference type="Google" id="ProtNLM"/>
    </source>
</evidence>
<evidence type="ECO:0000313" key="3">
    <source>
        <dbReference type="Proteomes" id="UP001322138"/>
    </source>
</evidence>
<feature type="compositionally biased region" description="Basic and acidic residues" evidence="1">
    <location>
        <begin position="19"/>
        <end position="35"/>
    </location>
</feature>
<dbReference type="SUPFAM" id="SSF53300">
    <property type="entry name" value="vWA-like"/>
    <property type="match status" value="1"/>
</dbReference>
<dbReference type="PANTHER" id="PTHR34706">
    <property type="entry name" value="SLR1338 PROTEIN"/>
    <property type="match status" value="1"/>
</dbReference>
<evidence type="ECO:0000313" key="2">
    <source>
        <dbReference type="EMBL" id="KAK4640149.1"/>
    </source>
</evidence>
<proteinExistence type="predicted"/>
<dbReference type="RefSeq" id="XP_062729125.1">
    <property type="nucleotide sequence ID" value="XM_062880893.1"/>
</dbReference>
<keyword evidence="3" id="KW-1185">Reference proteome</keyword>
<sequence>MGKRGEQYYGREKEEMWYNKEKHRESEKPNGKEKAGPSSTEDPYALLACFNTAFLIDDSGSMMGSRWKEVHNVLKELAPICTAYDSSGVDLYFLNARHWDRRKHWDYRPKDYRGIKDGHRILEIINTEIQPQSGTPYRRSHQ</sequence>
<dbReference type="InterPro" id="IPR036465">
    <property type="entry name" value="vWFA_dom_sf"/>
</dbReference>
<feature type="region of interest" description="Disordered" evidence="1">
    <location>
        <begin position="19"/>
        <end position="40"/>
    </location>
</feature>
<accession>A0ABR0FAL6</accession>
<gene>
    <name evidence="2" type="ORF">QC761_604440</name>
</gene>
<reference evidence="2 3" key="1">
    <citation type="journal article" date="2023" name="bioRxiv">
        <title>High-quality genome assemblies of four members of thePodospora anserinaspecies complex.</title>
        <authorList>
            <person name="Ament-Velasquez S.L."/>
            <person name="Vogan A.A."/>
            <person name="Wallerman O."/>
            <person name="Hartmann F."/>
            <person name="Gautier V."/>
            <person name="Silar P."/>
            <person name="Giraud T."/>
            <person name="Johannesson H."/>
        </authorList>
    </citation>
    <scope>NUCLEOTIDE SEQUENCE [LARGE SCALE GENOMIC DNA]</scope>
    <source>
        <strain evidence="2 3">CBS 112042</strain>
    </source>
</reference>
<dbReference type="EMBL" id="JAFFGZ010000008">
    <property type="protein sequence ID" value="KAK4640149.1"/>
    <property type="molecule type" value="Genomic_DNA"/>
</dbReference>
<comment type="caution">
    <text evidence="2">The sequence shown here is derived from an EMBL/GenBank/DDBJ whole genome shotgun (WGS) entry which is preliminary data.</text>
</comment>
<dbReference type="PANTHER" id="PTHR34706:SF1">
    <property type="entry name" value="VWFA DOMAIN-CONTAINING PROTEIN"/>
    <property type="match status" value="1"/>
</dbReference>
<organism evidence="2 3">
    <name type="scientific">Podospora bellae-mahoneyi</name>
    <dbReference type="NCBI Taxonomy" id="2093777"/>
    <lineage>
        <taxon>Eukaryota</taxon>
        <taxon>Fungi</taxon>
        <taxon>Dikarya</taxon>
        <taxon>Ascomycota</taxon>
        <taxon>Pezizomycotina</taxon>
        <taxon>Sordariomycetes</taxon>
        <taxon>Sordariomycetidae</taxon>
        <taxon>Sordariales</taxon>
        <taxon>Podosporaceae</taxon>
        <taxon>Podospora</taxon>
    </lineage>
</organism>
<dbReference type="Proteomes" id="UP001322138">
    <property type="component" value="Unassembled WGS sequence"/>
</dbReference>
<protein>
    <recommendedName>
        <fullName evidence="4">VWFA domain-containing protein</fullName>
    </recommendedName>
</protein>